<accession>A0AA36C3Z0</accession>
<name>A0AA36C3Z0_9BILA</name>
<gene>
    <name evidence="2" type="ORF">MSPICULIGERA_LOCUS675</name>
</gene>
<evidence type="ECO:0000256" key="1">
    <source>
        <dbReference type="SAM" id="Phobius"/>
    </source>
</evidence>
<feature type="transmembrane region" description="Helical" evidence="1">
    <location>
        <begin position="492"/>
        <end position="514"/>
    </location>
</feature>
<feature type="transmembrane region" description="Helical" evidence="1">
    <location>
        <begin position="319"/>
        <end position="338"/>
    </location>
</feature>
<feature type="transmembrane region" description="Helical" evidence="1">
    <location>
        <begin position="40"/>
        <end position="60"/>
    </location>
</feature>
<feature type="transmembrane region" description="Helical" evidence="1">
    <location>
        <begin position="447"/>
        <end position="465"/>
    </location>
</feature>
<dbReference type="EMBL" id="CATQJA010000158">
    <property type="protein sequence ID" value="CAJ0557928.1"/>
    <property type="molecule type" value="Genomic_DNA"/>
</dbReference>
<keyword evidence="3" id="KW-1185">Reference proteome</keyword>
<sequence length="551" mass="65576">MNVFIILYIPPQLRHMSFFFDSVIADWTDGPSGMNIIEQFVGIATLVVAVLMAAFMLVPLKTPTTLGTLRKERENLRRGTLVKSTLPSSGWIPIVQWWRRQLDIIKTYECEEQQDRYTYYLSFRNVSDLGTVYFTLSWVHRFMSSTPDTRQEWTPTNARDFLQRLILTCCCYFYTFVGHQWRRPKNVHSRPGQCCPRQPTKHTVAAWRHQWLITLRSATRQQYSAGNIGGKLMQRRKRSISPGWKPKIFPETMVAEKRIRSTSVGRREKKTFEWTVRRMPKIPIWWPFYSTLRRHIYRRDLIWNTFECKYQASWYNWQSTASILLWISMNVYIILYIIPQLRHMSFFFDSVIPDWTDGPFRMNINEQFIDIASLVLMAAFMLVPLKTPITLTTLRREREHRLKKALLKSGFDSFWWIPIVNQWWRRERDIIETYGCNEQRGHYEEFFSGRVGTVLFASSIIPLWMSRLVPDIYHFIHENTGLPEGVVPPFTWIDWCMFALTCFTIIIWCAIIPVRRPKNVHARPGKCCPRQPTKYTVAAWRYQWLKITTNQ</sequence>
<organism evidence="2 3">
    <name type="scientific">Mesorhabditis spiculigera</name>
    <dbReference type="NCBI Taxonomy" id="96644"/>
    <lineage>
        <taxon>Eukaryota</taxon>
        <taxon>Metazoa</taxon>
        <taxon>Ecdysozoa</taxon>
        <taxon>Nematoda</taxon>
        <taxon>Chromadorea</taxon>
        <taxon>Rhabditida</taxon>
        <taxon>Rhabditina</taxon>
        <taxon>Rhabditomorpha</taxon>
        <taxon>Rhabditoidea</taxon>
        <taxon>Rhabditidae</taxon>
        <taxon>Mesorhabditinae</taxon>
        <taxon>Mesorhabditis</taxon>
    </lineage>
</organism>
<evidence type="ECO:0000313" key="3">
    <source>
        <dbReference type="Proteomes" id="UP001177023"/>
    </source>
</evidence>
<evidence type="ECO:0000313" key="2">
    <source>
        <dbReference type="EMBL" id="CAJ0557928.1"/>
    </source>
</evidence>
<comment type="caution">
    <text evidence="2">The sequence shown here is derived from an EMBL/GenBank/DDBJ whole genome shotgun (WGS) entry which is preliminary data.</text>
</comment>
<reference evidence="2" key="1">
    <citation type="submission" date="2023-06" db="EMBL/GenBank/DDBJ databases">
        <authorList>
            <person name="Delattre M."/>
        </authorList>
    </citation>
    <scope>NUCLEOTIDE SEQUENCE</scope>
    <source>
        <strain evidence="2">AF72</strain>
    </source>
</reference>
<dbReference type="Proteomes" id="UP001177023">
    <property type="component" value="Unassembled WGS sequence"/>
</dbReference>
<protein>
    <submittedName>
        <fullName evidence="2">Uncharacterized protein</fullName>
    </submittedName>
</protein>
<keyword evidence="1" id="KW-1133">Transmembrane helix</keyword>
<proteinExistence type="predicted"/>
<keyword evidence="1" id="KW-0472">Membrane</keyword>
<dbReference type="AlphaFoldDB" id="A0AA36C3Z0"/>
<feature type="transmembrane region" description="Helical" evidence="1">
    <location>
        <begin position="371"/>
        <end position="394"/>
    </location>
</feature>
<feature type="non-terminal residue" evidence="2">
    <location>
        <position position="1"/>
    </location>
</feature>
<keyword evidence="1" id="KW-0812">Transmembrane</keyword>